<proteinExistence type="predicted"/>
<dbReference type="InterPro" id="IPR036412">
    <property type="entry name" value="HAD-like_sf"/>
</dbReference>
<dbReference type="EMBL" id="CP157964">
    <property type="protein sequence ID" value="XBT98017.1"/>
    <property type="molecule type" value="Genomic_DNA"/>
</dbReference>
<gene>
    <name evidence="1" type="ORF">ABM479_34650</name>
</gene>
<keyword evidence="1" id="KW-0614">Plasmid</keyword>
<accession>A0AAU7S6G3</accession>
<sequence length="202" mass="22586">MKTDPFDVHCIFRGIGRTGLVIFERDDVLLRRKTPLRDFTLGDVDRDFVKALKQLRDANLRFGFLSDQRGMDAGSHGVSEFVALTRALDDLLRIDGAMPDFWLGWASPASKIEVHPRDITAPKPEVAAITQAKQWYGVANPEAVFVGHSSEGLEAASRSDIHAIRYPGLLHRKYPSTAITDAQRLSDVIGRVLGLDQRRTNY</sequence>
<evidence type="ECO:0008006" key="2">
    <source>
        <dbReference type="Google" id="ProtNLM"/>
    </source>
</evidence>
<organism evidence="1">
    <name type="scientific">Rhizobium sp. ZPR3</name>
    <dbReference type="NCBI Taxonomy" id="3158967"/>
    <lineage>
        <taxon>Bacteria</taxon>
        <taxon>Pseudomonadati</taxon>
        <taxon>Pseudomonadota</taxon>
        <taxon>Alphaproteobacteria</taxon>
        <taxon>Hyphomicrobiales</taxon>
        <taxon>Rhizobiaceae</taxon>
        <taxon>Rhizobium/Agrobacterium group</taxon>
        <taxon>Rhizobium</taxon>
    </lineage>
</organism>
<dbReference type="RefSeq" id="WP_349963276.1">
    <property type="nucleotide sequence ID" value="NZ_CP157964.1"/>
</dbReference>
<dbReference type="AlphaFoldDB" id="A0AAU7S6G3"/>
<dbReference type="SUPFAM" id="SSF56784">
    <property type="entry name" value="HAD-like"/>
    <property type="match status" value="1"/>
</dbReference>
<protein>
    <recommendedName>
        <fullName evidence="2">HAD family hydrolase</fullName>
    </recommendedName>
</protein>
<dbReference type="InterPro" id="IPR023214">
    <property type="entry name" value="HAD_sf"/>
</dbReference>
<name>A0AAU7S6G3_9HYPH</name>
<reference evidence="1" key="1">
    <citation type="submission" date="2024-06" db="EMBL/GenBank/DDBJ databases">
        <authorList>
            <person name="Li T."/>
            <person name="Gao R."/>
        </authorList>
    </citation>
    <scope>NUCLEOTIDE SEQUENCE</scope>
    <source>
        <strain evidence="1">ZPR3</strain>
        <plasmid evidence="1">unnamed4</plasmid>
    </source>
</reference>
<geneLocation type="plasmid" evidence="1">
    <name>unnamed4</name>
</geneLocation>
<dbReference type="Gene3D" id="3.40.50.1000">
    <property type="entry name" value="HAD superfamily/HAD-like"/>
    <property type="match status" value="1"/>
</dbReference>
<evidence type="ECO:0000313" key="1">
    <source>
        <dbReference type="EMBL" id="XBT98017.1"/>
    </source>
</evidence>